<feature type="transmembrane region" description="Helical" evidence="9">
    <location>
        <begin position="38"/>
        <end position="56"/>
    </location>
</feature>
<feature type="transmembrane region" description="Helical" evidence="9">
    <location>
        <begin position="7"/>
        <end position="26"/>
    </location>
</feature>
<dbReference type="PANTHER" id="PTHR28259:SF1">
    <property type="entry name" value="FLUORIDE EXPORT PROTEIN 1-RELATED"/>
    <property type="match status" value="1"/>
</dbReference>
<keyword evidence="4 9" id="KW-0812">Transmembrane</keyword>
<comment type="catalytic activity">
    <reaction evidence="8">
        <text>fluoride(in) = fluoride(out)</text>
        <dbReference type="Rhea" id="RHEA:76159"/>
        <dbReference type="ChEBI" id="CHEBI:17051"/>
    </reaction>
    <physiologicalReaction direction="left-to-right" evidence="8">
        <dbReference type="Rhea" id="RHEA:76160"/>
    </physiologicalReaction>
</comment>
<dbReference type="OrthoDB" id="409792at2759"/>
<feature type="transmembrane region" description="Helical" evidence="9">
    <location>
        <begin position="319"/>
        <end position="344"/>
    </location>
</feature>
<organism evidence="10 11">
    <name type="scientific">Malassezia vespertilionis</name>
    <dbReference type="NCBI Taxonomy" id="2020962"/>
    <lineage>
        <taxon>Eukaryota</taxon>
        <taxon>Fungi</taxon>
        <taxon>Dikarya</taxon>
        <taxon>Basidiomycota</taxon>
        <taxon>Ustilaginomycotina</taxon>
        <taxon>Malasseziomycetes</taxon>
        <taxon>Malasseziales</taxon>
        <taxon>Malasseziaceae</taxon>
        <taxon>Malassezia</taxon>
    </lineage>
</organism>
<keyword evidence="5 9" id="KW-1133">Transmembrane helix</keyword>
<keyword evidence="11" id="KW-1185">Reference proteome</keyword>
<name>A0A2N1JDY2_9BASI</name>
<keyword evidence="6 9" id="KW-0472">Membrane</keyword>
<dbReference type="InterPro" id="IPR003691">
    <property type="entry name" value="FluC"/>
</dbReference>
<evidence type="ECO:0000313" key="11">
    <source>
        <dbReference type="Proteomes" id="UP000232875"/>
    </source>
</evidence>
<dbReference type="EMBL" id="KZ454988">
    <property type="protein sequence ID" value="PKI84742.1"/>
    <property type="molecule type" value="Genomic_DNA"/>
</dbReference>
<dbReference type="Pfam" id="PF02537">
    <property type="entry name" value="CRCB"/>
    <property type="match status" value="2"/>
</dbReference>
<comment type="similarity">
    <text evidence="7">Belongs to the fluoride channel Fluc/FEX (TC 1.A.43) family.</text>
</comment>
<comment type="function">
    <text evidence="1">Fluoride channel required for the rapid expulsion of cytoplasmic fluoride.</text>
</comment>
<reference evidence="10 11" key="1">
    <citation type="submission" date="2017-10" db="EMBL/GenBank/DDBJ databases">
        <title>A novel species of cold-tolerant Malassezia isolated from bats.</title>
        <authorList>
            <person name="Lorch J.M."/>
            <person name="Palmer J.M."/>
            <person name="Vanderwolf K.J."/>
            <person name="Schmidt K.Z."/>
            <person name="Verant M.L."/>
            <person name="Weller T.J."/>
            <person name="Blehert D.S."/>
        </authorList>
    </citation>
    <scope>NUCLEOTIDE SEQUENCE [LARGE SCALE GENOMIC DNA]</scope>
    <source>
        <strain evidence="10 11">NWHC:44797-103</strain>
    </source>
</reference>
<evidence type="ECO:0000256" key="3">
    <source>
        <dbReference type="ARBA" id="ARBA00022475"/>
    </source>
</evidence>
<evidence type="ECO:0000256" key="6">
    <source>
        <dbReference type="ARBA" id="ARBA00023136"/>
    </source>
</evidence>
<feature type="transmembrane region" description="Helical" evidence="9">
    <location>
        <begin position="178"/>
        <end position="200"/>
    </location>
</feature>
<evidence type="ECO:0000313" key="10">
    <source>
        <dbReference type="EMBL" id="PKI84742.1"/>
    </source>
</evidence>
<dbReference type="GO" id="GO:0005886">
    <property type="term" value="C:plasma membrane"/>
    <property type="evidence" value="ECO:0007669"/>
    <property type="project" value="UniProtKB-SubCell"/>
</dbReference>
<comment type="subcellular location">
    <subcellularLocation>
        <location evidence="2">Cell membrane</location>
        <topology evidence="2">Multi-pass membrane protein</topology>
    </subcellularLocation>
</comment>
<dbReference type="AlphaFoldDB" id="A0A2N1JDY2"/>
<sequence length="357" mass="38639">MADVLEQLAIAGLISFASIWGVLARFGLNALNTYDGESVIPILWAQSIGCFIMGFTTHPKVKGVLEHWYKPLFPMITTGFCGSVTSYSAWVYGAFQAYSNQLHYNRHGLHNTMDALTQSIATLGLAYGAYKLGKNIGALGVLQRIQDWILRKLHRDRTPASHEEPIAEKKGFNGSVTAHLVSIAIGIVFWAATAILCGTYPPFRNVTYALVLAPPGCLLRWQLARLNAPVSSTRNLGINEYRSWPLGTLAANILSVSCNSAAEVGMFVGRTTGPNGRSVYTKDACYALHGFEEGFSGALGTLSTVIVELSAMKPLKVSVWYAIASYTIGIIICLLVVGAPWWAIGFEGGCIQLLRGS</sequence>
<gene>
    <name evidence="10" type="ORF">MVES_001151</name>
</gene>
<proteinExistence type="inferred from homology"/>
<feature type="transmembrane region" description="Helical" evidence="9">
    <location>
        <begin position="68"/>
        <end position="90"/>
    </location>
</feature>
<keyword evidence="3" id="KW-1003">Cell membrane</keyword>
<dbReference type="PANTHER" id="PTHR28259">
    <property type="entry name" value="FLUORIDE EXPORT PROTEIN 1-RELATED"/>
    <property type="match status" value="1"/>
</dbReference>
<protein>
    <submittedName>
        <fullName evidence="10">Uncharacterized protein</fullName>
    </submittedName>
</protein>
<evidence type="ECO:0000256" key="7">
    <source>
        <dbReference type="ARBA" id="ARBA00035120"/>
    </source>
</evidence>
<dbReference type="STRING" id="2020962.A0A2N1JDY2"/>
<evidence type="ECO:0000256" key="4">
    <source>
        <dbReference type="ARBA" id="ARBA00022692"/>
    </source>
</evidence>
<dbReference type="Proteomes" id="UP000232875">
    <property type="component" value="Unassembled WGS sequence"/>
</dbReference>
<evidence type="ECO:0000256" key="5">
    <source>
        <dbReference type="ARBA" id="ARBA00022989"/>
    </source>
</evidence>
<accession>A0A2N1JDY2</accession>
<evidence type="ECO:0000256" key="1">
    <source>
        <dbReference type="ARBA" id="ARBA00002598"/>
    </source>
</evidence>
<dbReference type="GO" id="GO:1903425">
    <property type="term" value="F:fluoride transmembrane transporter activity"/>
    <property type="evidence" value="ECO:0007669"/>
    <property type="project" value="TreeGrafter"/>
</dbReference>
<evidence type="ECO:0000256" key="8">
    <source>
        <dbReference type="ARBA" id="ARBA00035585"/>
    </source>
</evidence>
<evidence type="ECO:0000256" key="9">
    <source>
        <dbReference type="SAM" id="Phobius"/>
    </source>
</evidence>
<evidence type="ECO:0000256" key="2">
    <source>
        <dbReference type="ARBA" id="ARBA00004651"/>
    </source>
</evidence>